<evidence type="ECO:0000256" key="4">
    <source>
        <dbReference type="ARBA" id="ARBA00022989"/>
    </source>
</evidence>
<keyword evidence="5 6" id="KW-0472">Membrane</keyword>
<dbReference type="STRING" id="1094715.GCA_000236165_00152"/>
<feature type="transmembrane region" description="Helical" evidence="6">
    <location>
        <begin position="316"/>
        <end position="339"/>
    </location>
</feature>
<dbReference type="SUPFAM" id="SSF160355">
    <property type="entry name" value="Bacterial polysaccharide co-polymerase-like"/>
    <property type="match status" value="1"/>
</dbReference>
<evidence type="ECO:0000256" key="6">
    <source>
        <dbReference type="SAM" id="Phobius"/>
    </source>
</evidence>
<sequence length="344" mass="39012">MQQQIKPMDDAIDLLTLAKSLWKQKYIILLVTLISLFSGMTYLHFAKPLYEVNARIYPPYPIDIEALNYGTTFPGKLIKPLKAITVYNIFSSALLAESTSHKFFNQIYLPSLAITPKDNLQKSILYNQFKRAITINEIPKLTPNQYIIKARGPQASKLALWIRQYINMANNDAKKVIISMKSKHQQSILKEIQQRIDSARATARARTLDRMVRVKEALKIAQAAGVSTPLPIMGNVVDDVEKPDLMYGRGSKALLAEIGNLNDRESDTAFFPALRELETDYNMYKNIKINAEDFRMFRLNAHLEEPSLPVSPKRSIVLGISIIMGLMCGVVIGMIRTFFQNNID</sequence>
<keyword evidence="3 6" id="KW-0812">Transmembrane</keyword>
<dbReference type="OrthoDB" id="8113255at2"/>
<accession>A0A377G5N1</accession>
<evidence type="ECO:0000256" key="1">
    <source>
        <dbReference type="ARBA" id="ARBA00004651"/>
    </source>
</evidence>
<dbReference type="EMBL" id="UGGT01000001">
    <property type="protein sequence ID" value="STO20106.1"/>
    <property type="molecule type" value="Genomic_DNA"/>
</dbReference>
<reference evidence="8 9" key="1">
    <citation type="submission" date="2018-06" db="EMBL/GenBank/DDBJ databases">
        <authorList>
            <consortium name="Pathogen Informatics"/>
            <person name="Doyle S."/>
        </authorList>
    </citation>
    <scope>NUCLEOTIDE SEQUENCE [LARGE SCALE GENOMIC DNA]</scope>
    <source>
        <strain evidence="8 9">NCTC11370</strain>
    </source>
</reference>
<evidence type="ECO:0000313" key="9">
    <source>
        <dbReference type="Proteomes" id="UP000254554"/>
    </source>
</evidence>
<evidence type="ECO:0000259" key="7">
    <source>
        <dbReference type="Pfam" id="PF02706"/>
    </source>
</evidence>
<protein>
    <submittedName>
        <fullName evidence="8">Polysaccharide antigen chain regulator</fullName>
    </submittedName>
</protein>
<organism evidence="8 9">
    <name type="scientific">Fluoribacter dumoffii</name>
    <dbReference type="NCBI Taxonomy" id="463"/>
    <lineage>
        <taxon>Bacteria</taxon>
        <taxon>Pseudomonadati</taxon>
        <taxon>Pseudomonadota</taxon>
        <taxon>Gammaproteobacteria</taxon>
        <taxon>Legionellales</taxon>
        <taxon>Legionellaceae</taxon>
        <taxon>Fluoribacter</taxon>
    </lineage>
</organism>
<dbReference type="Pfam" id="PF02706">
    <property type="entry name" value="Wzz"/>
    <property type="match status" value="1"/>
</dbReference>
<dbReference type="Proteomes" id="UP000254554">
    <property type="component" value="Unassembled WGS sequence"/>
</dbReference>
<comment type="subcellular location">
    <subcellularLocation>
        <location evidence="1">Cell membrane</location>
        <topology evidence="1">Multi-pass membrane protein</topology>
    </subcellularLocation>
</comment>
<dbReference type="InterPro" id="IPR003856">
    <property type="entry name" value="LPS_length_determ_N"/>
</dbReference>
<evidence type="ECO:0000256" key="2">
    <source>
        <dbReference type="ARBA" id="ARBA00022475"/>
    </source>
</evidence>
<dbReference type="PANTHER" id="PTHR32309">
    <property type="entry name" value="TYROSINE-PROTEIN KINASE"/>
    <property type="match status" value="1"/>
</dbReference>
<dbReference type="Gene3D" id="3.30.1890.10">
    <property type="entry name" value="FepE-like"/>
    <property type="match status" value="1"/>
</dbReference>
<dbReference type="PANTHER" id="PTHR32309:SF13">
    <property type="entry name" value="FERRIC ENTEROBACTIN TRANSPORT PROTEIN FEPE"/>
    <property type="match status" value="1"/>
</dbReference>
<dbReference type="RefSeq" id="WP_010652318.1">
    <property type="nucleotide sequence ID" value="NZ_JAPHOO010000002.1"/>
</dbReference>
<keyword evidence="4 6" id="KW-1133">Transmembrane helix</keyword>
<proteinExistence type="predicted"/>
<evidence type="ECO:0000313" key="8">
    <source>
        <dbReference type="EMBL" id="STO20106.1"/>
    </source>
</evidence>
<dbReference type="GO" id="GO:0005886">
    <property type="term" value="C:plasma membrane"/>
    <property type="evidence" value="ECO:0007669"/>
    <property type="project" value="UniProtKB-SubCell"/>
</dbReference>
<keyword evidence="9" id="KW-1185">Reference proteome</keyword>
<feature type="transmembrane region" description="Helical" evidence="6">
    <location>
        <begin position="26"/>
        <end position="45"/>
    </location>
</feature>
<keyword evidence="2" id="KW-1003">Cell membrane</keyword>
<feature type="domain" description="Polysaccharide chain length determinant N-terminal" evidence="7">
    <location>
        <begin position="11"/>
        <end position="105"/>
    </location>
</feature>
<dbReference type="GO" id="GO:0004713">
    <property type="term" value="F:protein tyrosine kinase activity"/>
    <property type="evidence" value="ECO:0007669"/>
    <property type="project" value="TreeGrafter"/>
</dbReference>
<dbReference type="InterPro" id="IPR050445">
    <property type="entry name" value="Bact_polysacc_biosynth/exp"/>
</dbReference>
<dbReference type="GeneID" id="93291204"/>
<dbReference type="AlphaFoldDB" id="A0A377G5N1"/>
<evidence type="ECO:0000256" key="5">
    <source>
        <dbReference type="ARBA" id="ARBA00023136"/>
    </source>
</evidence>
<name>A0A377G5N1_9GAMM</name>
<gene>
    <name evidence="8" type="primary">wzzB</name>
    <name evidence="8" type="ORF">NCTC11370_00151</name>
</gene>
<evidence type="ECO:0000256" key="3">
    <source>
        <dbReference type="ARBA" id="ARBA00022692"/>
    </source>
</evidence>